<dbReference type="InterPro" id="IPR042089">
    <property type="entry name" value="Peptidase_M13_dom_2"/>
</dbReference>
<sequence length="428" mass="49301">MVIARSNNVVICTTDDCAAFGHELSVAINEATDPCHDFHAYVCGNWDDQSRQESTEARMRVAALNAALKEVKDSHDSKAAHFYDSCSSADNDLKENLRLFSEFRKSLGLAWPERSAQGANHPVDIMVDLALNWQMNFLFDMSVIFVRESPTLLMTRGRVDSMWEQDIRNPRTPEEFQAYLNDYYEILGVNGSQGRIETANLIQIEEDIVGAKIDFLYDAPQQDWFSVNALNSKTPTVPAGLWLSALAKHDKQFNWTRDSTVIVEDVKILENTDKLLKKFTREELVVGLSWIFIQTHLWAVCGTPSLRFRASYSELKTKHEDGCMMYVESVFGLYATSKVMTVRYGNAESRYKAFSFMHRMNEHIKRLVNDLSWMDEESKRMAYLKLDRMNSFVMPADSFFVKKEREALYSVFPDMKGKNFMTNLDERF</sequence>
<dbReference type="InterPro" id="IPR024079">
    <property type="entry name" value="MetalloPept_cat_dom_sf"/>
</dbReference>
<dbReference type="Proteomes" id="UP000821837">
    <property type="component" value="Chromosome 11"/>
</dbReference>
<dbReference type="AlphaFoldDB" id="A0A9D4QCH9"/>
<dbReference type="PANTHER" id="PTHR11733:SF241">
    <property type="entry name" value="GH26575P-RELATED"/>
    <property type="match status" value="1"/>
</dbReference>
<comment type="caution">
    <text evidence="3">The sequence shown here is derived from an EMBL/GenBank/DDBJ whole genome shotgun (WGS) entry which is preliminary data.</text>
</comment>
<dbReference type="EMBL" id="JABSTV010001247">
    <property type="protein sequence ID" value="KAH7973178.1"/>
    <property type="molecule type" value="Genomic_DNA"/>
</dbReference>
<evidence type="ECO:0000313" key="4">
    <source>
        <dbReference type="Proteomes" id="UP000821837"/>
    </source>
</evidence>
<dbReference type="Gene3D" id="1.10.1380.10">
    <property type="entry name" value="Neutral endopeptidase , domain2"/>
    <property type="match status" value="1"/>
</dbReference>
<dbReference type="InterPro" id="IPR000718">
    <property type="entry name" value="Peptidase_M13"/>
</dbReference>
<accession>A0A9D4QCH9</accession>
<dbReference type="GO" id="GO:0016485">
    <property type="term" value="P:protein processing"/>
    <property type="evidence" value="ECO:0007669"/>
    <property type="project" value="TreeGrafter"/>
</dbReference>
<comment type="similarity">
    <text evidence="1">Belongs to the peptidase M13 family.</text>
</comment>
<organism evidence="3 4">
    <name type="scientific">Rhipicephalus sanguineus</name>
    <name type="common">Brown dog tick</name>
    <name type="synonym">Ixodes sanguineus</name>
    <dbReference type="NCBI Taxonomy" id="34632"/>
    <lineage>
        <taxon>Eukaryota</taxon>
        <taxon>Metazoa</taxon>
        <taxon>Ecdysozoa</taxon>
        <taxon>Arthropoda</taxon>
        <taxon>Chelicerata</taxon>
        <taxon>Arachnida</taxon>
        <taxon>Acari</taxon>
        <taxon>Parasitiformes</taxon>
        <taxon>Ixodida</taxon>
        <taxon>Ixodoidea</taxon>
        <taxon>Ixodidae</taxon>
        <taxon>Rhipicephalinae</taxon>
        <taxon>Rhipicephalus</taxon>
        <taxon>Rhipicephalus</taxon>
    </lineage>
</organism>
<dbReference type="Gene3D" id="3.40.390.10">
    <property type="entry name" value="Collagenase (Catalytic Domain)"/>
    <property type="match status" value="1"/>
</dbReference>
<dbReference type="Pfam" id="PF05649">
    <property type="entry name" value="Peptidase_M13_N"/>
    <property type="match status" value="1"/>
</dbReference>
<evidence type="ECO:0000313" key="3">
    <source>
        <dbReference type="EMBL" id="KAH7973178.1"/>
    </source>
</evidence>
<gene>
    <name evidence="3" type="ORF">HPB52_022737</name>
</gene>
<reference evidence="3" key="2">
    <citation type="submission" date="2021-09" db="EMBL/GenBank/DDBJ databases">
        <authorList>
            <person name="Jia N."/>
            <person name="Wang J."/>
            <person name="Shi W."/>
            <person name="Du L."/>
            <person name="Sun Y."/>
            <person name="Zhan W."/>
            <person name="Jiang J."/>
            <person name="Wang Q."/>
            <person name="Zhang B."/>
            <person name="Ji P."/>
            <person name="Sakyi L.B."/>
            <person name="Cui X."/>
            <person name="Yuan T."/>
            <person name="Jiang B."/>
            <person name="Yang W."/>
            <person name="Lam T.T.-Y."/>
            <person name="Chang Q."/>
            <person name="Ding S."/>
            <person name="Wang X."/>
            <person name="Zhu J."/>
            <person name="Ruan X."/>
            <person name="Zhao L."/>
            <person name="Wei J."/>
            <person name="Que T."/>
            <person name="Du C."/>
            <person name="Cheng J."/>
            <person name="Dai P."/>
            <person name="Han X."/>
            <person name="Huang E."/>
            <person name="Gao Y."/>
            <person name="Liu J."/>
            <person name="Shao H."/>
            <person name="Ye R."/>
            <person name="Li L."/>
            <person name="Wei W."/>
            <person name="Wang X."/>
            <person name="Wang C."/>
            <person name="Huo Q."/>
            <person name="Li W."/>
            <person name="Guo W."/>
            <person name="Chen H."/>
            <person name="Chen S."/>
            <person name="Zhou L."/>
            <person name="Zhou L."/>
            <person name="Ni X."/>
            <person name="Tian J."/>
            <person name="Zhou Y."/>
            <person name="Sheng Y."/>
            <person name="Liu T."/>
            <person name="Pan Y."/>
            <person name="Xia L."/>
            <person name="Li J."/>
            <person name="Zhao F."/>
            <person name="Cao W."/>
        </authorList>
    </citation>
    <scope>NUCLEOTIDE SEQUENCE</scope>
    <source>
        <strain evidence="3">Rsan-2018</strain>
        <tissue evidence="3">Larvae</tissue>
    </source>
</reference>
<dbReference type="PROSITE" id="PS51885">
    <property type="entry name" value="NEPRILYSIN"/>
    <property type="match status" value="1"/>
</dbReference>
<reference evidence="3" key="1">
    <citation type="journal article" date="2020" name="Cell">
        <title>Large-Scale Comparative Analyses of Tick Genomes Elucidate Their Genetic Diversity and Vector Capacities.</title>
        <authorList>
            <consortium name="Tick Genome and Microbiome Consortium (TIGMIC)"/>
            <person name="Jia N."/>
            <person name="Wang J."/>
            <person name="Shi W."/>
            <person name="Du L."/>
            <person name="Sun Y."/>
            <person name="Zhan W."/>
            <person name="Jiang J.F."/>
            <person name="Wang Q."/>
            <person name="Zhang B."/>
            <person name="Ji P."/>
            <person name="Bell-Sakyi L."/>
            <person name="Cui X.M."/>
            <person name="Yuan T.T."/>
            <person name="Jiang B.G."/>
            <person name="Yang W.F."/>
            <person name="Lam T.T."/>
            <person name="Chang Q.C."/>
            <person name="Ding S.J."/>
            <person name="Wang X.J."/>
            <person name="Zhu J.G."/>
            <person name="Ruan X.D."/>
            <person name="Zhao L."/>
            <person name="Wei J.T."/>
            <person name="Ye R.Z."/>
            <person name="Que T.C."/>
            <person name="Du C.H."/>
            <person name="Zhou Y.H."/>
            <person name="Cheng J.X."/>
            <person name="Dai P.F."/>
            <person name="Guo W.B."/>
            <person name="Han X.H."/>
            <person name="Huang E.J."/>
            <person name="Li L.F."/>
            <person name="Wei W."/>
            <person name="Gao Y.C."/>
            <person name="Liu J.Z."/>
            <person name="Shao H.Z."/>
            <person name="Wang X."/>
            <person name="Wang C.C."/>
            <person name="Yang T.C."/>
            <person name="Huo Q.B."/>
            <person name="Li W."/>
            <person name="Chen H.Y."/>
            <person name="Chen S.E."/>
            <person name="Zhou L.G."/>
            <person name="Ni X.B."/>
            <person name="Tian J.H."/>
            <person name="Sheng Y."/>
            <person name="Liu T."/>
            <person name="Pan Y.S."/>
            <person name="Xia L.Y."/>
            <person name="Li J."/>
            <person name="Zhao F."/>
            <person name="Cao W.C."/>
        </authorList>
    </citation>
    <scope>NUCLEOTIDE SEQUENCE</scope>
    <source>
        <strain evidence="3">Rsan-2018</strain>
    </source>
</reference>
<dbReference type="InterPro" id="IPR008753">
    <property type="entry name" value="Peptidase_M13_N"/>
</dbReference>
<dbReference type="PANTHER" id="PTHR11733">
    <property type="entry name" value="ZINC METALLOPROTEASE FAMILY M13 NEPRILYSIN-RELATED"/>
    <property type="match status" value="1"/>
</dbReference>
<dbReference type="SUPFAM" id="SSF55486">
    <property type="entry name" value="Metalloproteases ('zincins'), catalytic domain"/>
    <property type="match status" value="1"/>
</dbReference>
<protein>
    <recommendedName>
        <fullName evidence="2">Peptidase M13 N-terminal domain-containing protein</fullName>
    </recommendedName>
</protein>
<feature type="domain" description="Peptidase M13 N-terminal" evidence="2">
    <location>
        <begin position="34"/>
        <end position="393"/>
    </location>
</feature>
<evidence type="ECO:0000256" key="1">
    <source>
        <dbReference type="ARBA" id="ARBA00007357"/>
    </source>
</evidence>
<dbReference type="VEuPathDB" id="VectorBase:RSAN_028712"/>
<proteinExistence type="inferred from homology"/>
<name>A0A9D4QCH9_RHISA</name>
<dbReference type="GO" id="GO:0005886">
    <property type="term" value="C:plasma membrane"/>
    <property type="evidence" value="ECO:0007669"/>
    <property type="project" value="TreeGrafter"/>
</dbReference>
<evidence type="ECO:0000259" key="2">
    <source>
        <dbReference type="Pfam" id="PF05649"/>
    </source>
</evidence>
<dbReference type="GO" id="GO:0004222">
    <property type="term" value="F:metalloendopeptidase activity"/>
    <property type="evidence" value="ECO:0007669"/>
    <property type="project" value="InterPro"/>
</dbReference>
<keyword evidence="4" id="KW-1185">Reference proteome</keyword>